<feature type="compositionally biased region" description="Pro residues" evidence="2">
    <location>
        <begin position="72"/>
        <end position="83"/>
    </location>
</feature>
<keyword evidence="1" id="KW-0175">Coiled coil</keyword>
<name>A0A6P5JX33_PHACI</name>
<keyword evidence="3" id="KW-1185">Reference proteome</keyword>
<proteinExistence type="predicted"/>
<evidence type="ECO:0000313" key="4">
    <source>
        <dbReference type="RefSeq" id="XP_020836901.1"/>
    </source>
</evidence>
<feature type="coiled-coil region" evidence="1">
    <location>
        <begin position="11"/>
        <end position="56"/>
    </location>
</feature>
<evidence type="ECO:0000313" key="3">
    <source>
        <dbReference type="Proteomes" id="UP000515140"/>
    </source>
</evidence>
<feature type="region of interest" description="Disordered" evidence="2">
    <location>
        <begin position="63"/>
        <end position="119"/>
    </location>
</feature>
<organism evidence="3 4">
    <name type="scientific">Phascolarctos cinereus</name>
    <name type="common">Koala</name>
    <dbReference type="NCBI Taxonomy" id="38626"/>
    <lineage>
        <taxon>Eukaryota</taxon>
        <taxon>Metazoa</taxon>
        <taxon>Chordata</taxon>
        <taxon>Craniata</taxon>
        <taxon>Vertebrata</taxon>
        <taxon>Euteleostomi</taxon>
        <taxon>Mammalia</taxon>
        <taxon>Metatheria</taxon>
        <taxon>Diprotodontia</taxon>
        <taxon>Phascolarctidae</taxon>
        <taxon>Phascolarctos</taxon>
    </lineage>
</organism>
<protein>
    <submittedName>
        <fullName evidence="4">IQ motif and SEC7 domain-containing protein 3-like isoform X1</fullName>
    </submittedName>
</protein>
<evidence type="ECO:0000256" key="2">
    <source>
        <dbReference type="SAM" id="MobiDB-lite"/>
    </source>
</evidence>
<dbReference type="GeneID" id="110204964"/>
<dbReference type="AlphaFoldDB" id="A0A6P5JX33"/>
<dbReference type="RefSeq" id="XP_020836901.1">
    <property type="nucleotide sequence ID" value="XM_020981242.1"/>
</dbReference>
<gene>
    <name evidence="4" type="primary">LOC110204964</name>
</gene>
<dbReference type="InParanoid" id="A0A6P5JX33"/>
<dbReference type="Proteomes" id="UP000515140">
    <property type="component" value="Unplaced"/>
</dbReference>
<evidence type="ECO:0000256" key="1">
    <source>
        <dbReference type="SAM" id="Coils"/>
    </source>
</evidence>
<accession>A0A6P5JX33</accession>
<reference evidence="4" key="1">
    <citation type="submission" date="2025-08" db="UniProtKB">
        <authorList>
            <consortium name="RefSeq"/>
        </authorList>
    </citation>
    <scope>IDENTIFICATION</scope>
    <source>
        <tissue evidence="4">Spleen</tissue>
    </source>
</reference>
<dbReference type="KEGG" id="pcw:110204964"/>
<feature type="compositionally biased region" description="Basic and acidic residues" evidence="2">
    <location>
        <begin position="90"/>
        <end position="102"/>
    </location>
</feature>
<sequence length="137" mass="15602">MESPVENPSKAAEYLKELNRIIEAQQELLERQRRRIEELEQQVARLYRENACLQDEHQRHLASCRLGATTQPGPPSSHPPAPPLGAILENVRHEKSEGEGSRSVRSSHFSKGKSNLHPTILLPTRTTSCTNHPIWKW</sequence>